<keyword evidence="2" id="KW-1185">Reference proteome</keyword>
<proteinExistence type="predicted"/>
<dbReference type="AlphaFoldDB" id="A0A975H577"/>
<sequence>MKTTNFPYNNVQAYLDAIGVLEWGTAQDVENSRKEYRKLYLQHYQKRRYQSTHTNISISFSKKEKVILERLALEQGKKLTGFLKDIALLYAETNSIHTANIRASKTTTEIKQLFSLGFDVVEELAFENSYPELSNSYQELLQLFKQLETLLNQEF</sequence>
<dbReference type="Proteomes" id="UP000663920">
    <property type="component" value="Chromosome"/>
</dbReference>
<protein>
    <submittedName>
        <fullName evidence="1">Uncharacterized protein</fullName>
    </submittedName>
</protein>
<name>A0A975H577_9FLAO</name>
<evidence type="ECO:0000313" key="2">
    <source>
        <dbReference type="Proteomes" id="UP000663920"/>
    </source>
</evidence>
<dbReference type="RefSeq" id="WP_208076716.1">
    <property type="nucleotide sequence ID" value="NZ_CP071869.1"/>
</dbReference>
<evidence type="ECO:0000313" key="1">
    <source>
        <dbReference type="EMBL" id="QTE21121.1"/>
    </source>
</evidence>
<gene>
    <name evidence="1" type="ORF">J3359_09685</name>
</gene>
<organism evidence="1 2">
    <name type="scientific">Polaribacter cellanae</name>
    <dbReference type="NCBI Taxonomy" id="2818493"/>
    <lineage>
        <taxon>Bacteria</taxon>
        <taxon>Pseudomonadati</taxon>
        <taxon>Bacteroidota</taxon>
        <taxon>Flavobacteriia</taxon>
        <taxon>Flavobacteriales</taxon>
        <taxon>Flavobacteriaceae</taxon>
    </lineage>
</organism>
<accession>A0A975H577</accession>
<dbReference type="EMBL" id="CP071869">
    <property type="protein sequence ID" value="QTE21121.1"/>
    <property type="molecule type" value="Genomic_DNA"/>
</dbReference>
<reference evidence="1 2" key="1">
    <citation type="submission" date="2021-03" db="EMBL/GenBank/DDBJ databases">
        <title>Complete genome of Polaribacter_sp.SM13.</title>
        <authorList>
            <person name="Jeong S.W."/>
            <person name="Bae J.W."/>
        </authorList>
    </citation>
    <scope>NUCLEOTIDE SEQUENCE [LARGE SCALE GENOMIC DNA]</scope>
    <source>
        <strain evidence="1 2">SM13</strain>
    </source>
</reference>
<dbReference type="KEGG" id="pcea:J3359_09685"/>